<reference evidence="3" key="1">
    <citation type="submission" date="2020-04" db="EMBL/GenBank/DDBJ databases">
        <title>Hybrid Assembly of Korean Phytophthora infestans isolates.</title>
        <authorList>
            <person name="Prokchorchik M."/>
            <person name="Lee Y."/>
            <person name="Seo J."/>
            <person name="Cho J.-H."/>
            <person name="Park Y.-E."/>
            <person name="Jang D.-C."/>
            <person name="Im J.-S."/>
            <person name="Choi J.-G."/>
            <person name="Park H.-J."/>
            <person name="Lee G.-B."/>
            <person name="Lee Y.-G."/>
            <person name="Hong S.-Y."/>
            <person name="Cho K."/>
            <person name="Sohn K.H."/>
        </authorList>
    </citation>
    <scope>NUCLEOTIDE SEQUENCE</scope>
    <source>
        <strain evidence="3">KR_1_A1</strain>
    </source>
</reference>
<keyword evidence="4" id="KW-1185">Reference proteome</keyword>
<dbReference type="AlphaFoldDB" id="A0A833T060"/>
<feature type="coiled-coil region" evidence="1">
    <location>
        <begin position="242"/>
        <end position="307"/>
    </location>
</feature>
<organism evidence="3 4">
    <name type="scientific">Phytophthora infestans</name>
    <name type="common">Potato late blight agent</name>
    <name type="synonym">Botrytis infestans</name>
    <dbReference type="NCBI Taxonomy" id="4787"/>
    <lineage>
        <taxon>Eukaryota</taxon>
        <taxon>Sar</taxon>
        <taxon>Stramenopiles</taxon>
        <taxon>Oomycota</taxon>
        <taxon>Peronosporomycetes</taxon>
        <taxon>Peronosporales</taxon>
        <taxon>Peronosporaceae</taxon>
        <taxon>Phytophthora</taxon>
    </lineage>
</organism>
<gene>
    <name evidence="3" type="ORF">GN244_ATG04219</name>
</gene>
<evidence type="ECO:0000256" key="1">
    <source>
        <dbReference type="SAM" id="Coils"/>
    </source>
</evidence>
<accession>A0A833T060</accession>
<proteinExistence type="predicted"/>
<evidence type="ECO:0000256" key="2">
    <source>
        <dbReference type="SAM" id="MobiDB-lite"/>
    </source>
</evidence>
<keyword evidence="1" id="KW-0175">Coiled coil</keyword>
<comment type="caution">
    <text evidence="3">The sequence shown here is derived from an EMBL/GenBank/DDBJ whole genome shotgun (WGS) entry which is preliminary data.</text>
</comment>
<evidence type="ECO:0000313" key="4">
    <source>
        <dbReference type="Proteomes" id="UP000602510"/>
    </source>
</evidence>
<protein>
    <submittedName>
        <fullName evidence="3">Uncharacterized protein</fullName>
    </submittedName>
</protein>
<dbReference type="Proteomes" id="UP000602510">
    <property type="component" value="Unassembled WGS sequence"/>
</dbReference>
<dbReference type="EMBL" id="WSZM01000086">
    <property type="protein sequence ID" value="KAF4043453.1"/>
    <property type="molecule type" value="Genomic_DNA"/>
</dbReference>
<feature type="region of interest" description="Disordered" evidence="2">
    <location>
        <begin position="19"/>
        <end position="45"/>
    </location>
</feature>
<name>A0A833T060_PHYIN</name>
<evidence type="ECO:0000313" key="3">
    <source>
        <dbReference type="EMBL" id="KAF4043453.1"/>
    </source>
</evidence>
<sequence length="333" mass="36943">MESERLRLEAKMRENLAAKRRQRAGAVKMSNDGGITSDISGKEGGNALEKTGRSIDVQKKQAAVVVAVADAQLALLDELESGKTLEEAGRETTTALMTPHSRADLKGELQETLASQIPALIEFQSQEMFDKLHADCVLACPERLREFKADAAVSNSSGPADLEKAALVEIEEELKTAMAALDETERQTGKALAKELSSTLHNSGKEVEAQIRHCRQLHELARNKRKPGDAEKDLTNTVVKLLDKSEEDAAAREREAANTRDTIKRKIERLKDESSNAIMALTQALKRRQQQRLAQRMAQRREQQQKQIPVVSSAQEIAEMNAVMDKQEVVERE</sequence>